<evidence type="ECO:0000256" key="3">
    <source>
        <dbReference type="ARBA" id="ARBA00022679"/>
    </source>
</evidence>
<dbReference type="PIRSF" id="PIRSF000699">
    <property type="entry name" value="PTS_IILac_III"/>
    <property type="match status" value="1"/>
</dbReference>
<dbReference type="RefSeq" id="WP_307409796.1">
    <property type="nucleotide sequence ID" value="NZ_JAUSUR010000006.1"/>
</dbReference>
<evidence type="ECO:0000256" key="2">
    <source>
        <dbReference type="ARBA" id="ARBA00022597"/>
    </source>
</evidence>
<reference evidence="6 7" key="1">
    <citation type="submission" date="2023-07" db="EMBL/GenBank/DDBJ databases">
        <title>Genomic Encyclopedia of Type Strains, Phase IV (KMG-IV): sequencing the most valuable type-strain genomes for metagenomic binning, comparative biology and taxonomic classification.</title>
        <authorList>
            <person name="Goeker M."/>
        </authorList>
    </citation>
    <scope>NUCLEOTIDE SEQUENCE [LARGE SCALE GENOMIC DNA]</scope>
    <source>
        <strain evidence="6 7">DSM 16784</strain>
    </source>
</reference>
<gene>
    <name evidence="6" type="ORF">J2S15_003057</name>
</gene>
<keyword evidence="7" id="KW-1185">Reference proteome</keyword>
<protein>
    <submittedName>
        <fullName evidence="6">PTS system cellobiose-specific IIA component</fullName>
    </submittedName>
</protein>
<evidence type="ECO:0000313" key="7">
    <source>
        <dbReference type="Proteomes" id="UP001230220"/>
    </source>
</evidence>
<dbReference type="Pfam" id="PF02255">
    <property type="entry name" value="PTS_IIA"/>
    <property type="match status" value="1"/>
</dbReference>
<keyword evidence="1" id="KW-0813">Transport</keyword>
<dbReference type="PANTHER" id="PTHR34382:SF7">
    <property type="entry name" value="PTS SYSTEM N,N'-DIACETYLCHITOBIOSE-SPECIFIC EIIA COMPONENT"/>
    <property type="match status" value="1"/>
</dbReference>
<evidence type="ECO:0000313" key="6">
    <source>
        <dbReference type="EMBL" id="MDQ0362303.1"/>
    </source>
</evidence>
<dbReference type="PROSITE" id="PS51095">
    <property type="entry name" value="PTS_EIIA_TYPE_3"/>
    <property type="match status" value="1"/>
</dbReference>
<sequence>MEEMIMSIILNAGDARSKSLIAFKRAREYNFEEAKKLMKEASESLTLAHKAQTEMIQKEVRGDKQEVTLLMVHAQDHLMTAMAIKDMVNEMIAFTEEINNRLEDRKEEA</sequence>
<dbReference type="SUPFAM" id="SSF46973">
    <property type="entry name" value="Enzyme IIa from lactose specific PTS, IIa-lac"/>
    <property type="match status" value="1"/>
</dbReference>
<proteinExistence type="predicted"/>
<organism evidence="6 7">
    <name type="scientific">Breznakia pachnodae</name>
    <dbReference type="NCBI Taxonomy" id="265178"/>
    <lineage>
        <taxon>Bacteria</taxon>
        <taxon>Bacillati</taxon>
        <taxon>Bacillota</taxon>
        <taxon>Erysipelotrichia</taxon>
        <taxon>Erysipelotrichales</taxon>
        <taxon>Erysipelotrichaceae</taxon>
        <taxon>Breznakia</taxon>
    </lineage>
</organism>
<dbReference type="EMBL" id="JAUSUR010000006">
    <property type="protein sequence ID" value="MDQ0362303.1"/>
    <property type="molecule type" value="Genomic_DNA"/>
</dbReference>
<keyword evidence="3" id="KW-0808">Transferase</keyword>
<dbReference type="Gene3D" id="1.20.58.80">
    <property type="entry name" value="Phosphotransferase system, lactose/cellobiose-type IIA subunit"/>
    <property type="match status" value="1"/>
</dbReference>
<accession>A0ABU0E6H2</accession>
<comment type="caution">
    <text evidence="6">The sequence shown here is derived from an EMBL/GenBank/DDBJ whole genome shotgun (WGS) entry which is preliminary data.</text>
</comment>
<name>A0ABU0E6H2_9FIRM</name>
<dbReference type="InterPro" id="IPR003188">
    <property type="entry name" value="PTS_IIA_lac/cel"/>
</dbReference>
<evidence type="ECO:0000256" key="1">
    <source>
        <dbReference type="ARBA" id="ARBA00022448"/>
    </source>
</evidence>
<dbReference type="InterPro" id="IPR036542">
    <property type="entry name" value="PTS_IIA_lac/cel_sf"/>
</dbReference>
<keyword evidence="2" id="KW-0762">Sugar transport</keyword>
<evidence type="ECO:0000256" key="4">
    <source>
        <dbReference type="ARBA" id="ARBA00022683"/>
    </source>
</evidence>
<dbReference type="Proteomes" id="UP001230220">
    <property type="component" value="Unassembled WGS sequence"/>
</dbReference>
<keyword evidence="4" id="KW-0598">Phosphotransferase system</keyword>
<feature type="modified residue" description="Phosphohistidine; by HPr" evidence="5">
    <location>
        <position position="73"/>
    </location>
</feature>
<dbReference type="CDD" id="cd00215">
    <property type="entry name" value="PTS_IIA_lac"/>
    <property type="match status" value="1"/>
</dbReference>
<dbReference type="PANTHER" id="PTHR34382">
    <property type="entry name" value="PTS SYSTEM N,N'-DIACETYLCHITOBIOSE-SPECIFIC EIIA COMPONENT"/>
    <property type="match status" value="1"/>
</dbReference>
<evidence type="ECO:0000256" key="5">
    <source>
        <dbReference type="PROSITE-ProRule" id="PRU00418"/>
    </source>
</evidence>